<feature type="signal peptide" evidence="2">
    <location>
        <begin position="1"/>
        <end position="24"/>
    </location>
</feature>
<feature type="chain" id="PRO_5045111471" evidence="2">
    <location>
        <begin position="25"/>
        <end position="453"/>
    </location>
</feature>
<dbReference type="Gene3D" id="2.130.10.10">
    <property type="entry name" value="YVTN repeat-like/Quinoprotein amine dehydrogenase"/>
    <property type="match status" value="1"/>
</dbReference>
<feature type="domain" description="Pyrrolo-quinoline quinone repeat" evidence="3">
    <location>
        <begin position="357"/>
        <end position="418"/>
    </location>
</feature>
<dbReference type="EMBL" id="CP114413">
    <property type="protein sequence ID" value="WAZ26911.1"/>
    <property type="molecule type" value="Genomic_DNA"/>
</dbReference>
<dbReference type="InterPro" id="IPR015943">
    <property type="entry name" value="WD40/YVTN_repeat-like_dom_sf"/>
</dbReference>
<reference evidence="4" key="1">
    <citation type="submission" date="2022-12" db="EMBL/GenBank/DDBJ databases">
        <authorList>
            <person name="Ruckert C."/>
            <person name="Busche T."/>
            <person name="Kalinowski J."/>
            <person name="Wittmann C."/>
        </authorList>
    </citation>
    <scope>NUCLEOTIDE SEQUENCE</scope>
    <source>
        <strain evidence="4">DSM 40467</strain>
    </source>
</reference>
<keyword evidence="2" id="KW-0732">Signal</keyword>
<name>A0ABY7KQS0_9ACTN</name>
<evidence type="ECO:0000256" key="2">
    <source>
        <dbReference type="SAM" id="SignalP"/>
    </source>
</evidence>
<dbReference type="Proteomes" id="UP001164439">
    <property type="component" value="Chromosome"/>
</dbReference>
<dbReference type="PROSITE" id="PS51257">
    <property type="entry name" value="PROKAR_LIPOPROTEIN"/>
    <property type="match status" value="1"/>
</dbReference>
<accession>A0ABY7KQS0</accession>
<dbReference type="SUPFAM" id="SSF50998">
    <property type="entry name" value="Quinoprotein alcohol dehydrogenase-like"/>
    <property type="match status" value="1"/>
</dbReference>
<evidence type="ECO:0000313" key="4">
    <source>
        <dbReference type="EMBL" id="WAZ26911.1"/>
    </source>
</evidence>
<dbReference type="InterPro" id="IPR002372">
    <property type="entry name" value="PQQ_rpt_dom"/>
</dbReference>
<sequence>MNRIRTTVALGLVLSAGMVTGCSAGAESDAKASGGEAGKGTQSSPAAPKGPAYKGKPVPGLAAQPAWSLAADEAGNCAGKASEKDSTQLDICTVGDAVIVTGYSDGQSGTRTFTARLLDAKSGTLRKKFDFALPADSGDSSSPTVALAQVGTWRDGSPALLIRNRLDTPADGLKKASTKTVLTMYAPSGEKLGSSTFDDDTHMSTPVKNGYLVEAGMADGAVFTPIGDGQPLTTEASHIDLDGAVGSGLGYTSQQDISFQPHAEWLTATDVRTGKDVWNTKDLTPPAAIAQQVTEDKATSARLMPFEGDTALLEWSSYGDTEAVMTLIDVKTGKRLTEGPTIDTNGTTDDDALAITPDGKTTVVQYGEGAVAWNTQTGKELWRQAADEVTITPNALPGNGILYAYLDGTAAALDARDKKLLLSGIEQMPQFTTNGYATIRTPDGLFSFAMQPI</sequence>
<proteinExistence type="predicted"/>
<keyword evidence="5" id="KW-1185">Reference proteome</keyword>
<dbReference type="Pfam" id="PF13360">
    <property type="entry name" value="PQQ_2"/>
    <property type="match status" value="1"/>
</dbReference>
<evidence type="ECO:0000256" key="1">
    <source>
        <dbReference type="SAM" id="MobiDB-lite"/>
    </source>
</evidence>
<organism evidence="4 5">
    <name type="scientific">Streptomyces cinnabarinus</name>
    <dbReference type="NCBI Taxonomy" id="67287"/>
    <lineage>
        <taxon>Bacteria</taxon>
        <taxon>Bacillati</taxon>
        <taxon>Actinomycetota</taxon>
        <taxon>Actinomycetes</taxon>
        <taxon>Kitasatosporales</taxon>
        <taxon>Streptomycetaceae</taxon>
        <taxon>Streptomyces</taxon>
    </lineage>
</organism>
<protein>
    <submittedName>
        <fullName evidence="4">PQQ-like beta-propeller repeat protein</fullName>
    </submittedName>
</protein>
<feature type="region of interest" description="Disordered" evidence="1">
    <location>
        <begin position="25"/>
        <end position="58"/>
    </location>
</feature>
<gene>
    <name evidence="4" type="ORF">STRCI_008587</name>
</gene>
<evidence type="ECO:0000259" key="3">
    <source>
        <dbReference type="Pfam" id="PF13360"/>
    </source>
</evidence>
<dbReference type="InterPro" id="IPR011047">
    <property type="entry name" value="Quinoprotein_ADH-like_sf"/>
</dbReference>
<dbReference type="RefSeq" id="WP_269664397.1">
    <property type="nucleotide sequence ID" value="NZ_CP114413.1"/>
</dbReference>
<evidence type="ECO:0000313" key="5">
    <source>
        <dbReference type="Proteomes" id="UP001164439"/>
    </source>
</evidence>